<dbReference type="OrthoDB" id="2976890at2759"/>
<dbReference type="Proteomes" id="UP000504638">
    <property type="component" value="Unplaced"/>
</dbReference>
<proteinExistence type="predicted"/>
<dbReference type="AlphaFoldDB" id="A0A6G1FQL7"/>
<protein>
    <submittedName>
        <fullName evidence="1 3">Uncharacterized protein</fullName>
    </submittedName>
</protein>
<dbReference type="GeneID" id="54418378"/>
<sequence>MALELFYTLNEKYGAETLLNGLLFRGVDSYIRCLAHILNLIVQDILRALKSGSVEAAYTIYDSLYAGGSISSQTALSKLRILAL</sequence>
<dbReference type="EMBL" id="ML975191">
    <property type="protein sequence ID" value="KAF1808084.1"/>
    <property type="molecule type" value="Genomic_DNA"/>
</dbReference>
<evidence type="ECO:0000313" key="3">
    <source>
        <dbReference type="RefSeq" id="XP_033529715.1"/>
    </source>
</evidence>
<reference evidence="3" key="3">
    <citation type="submission" date="2025-04" db="UniProtKB">
        <authorList>
            <consortium name="RefSeq"/>
        </authorList>
    </citation>
    <scope>IDENTIFICATION</scope>
    <source>
        <strain evidence="3">CBS 781.70</strain>
    </source>
</reference>
<name>A0A6G1FQL7_9PEZI</name>
<reference evidence="3" key="2">
    <citation type="submission" date="2020-04" db="EMBL/GenBank/DDBJ databases">
        <authorList>
            <consortium name="NCBI Genome Project"/>
        </authorList>
    </citation>
    <scope>NUCLEOTIDE SEQUENCE</scope>
    <source>
        <strain evidence="3">CBS 781.70</strain>
    </source>
</reference>
<gene>
    <name evidence="1 3" type="ORF">P152DRAFT_444488</name>
</gene>
<accession>A0A6G1FQL7</accession>
<organism evidence="1">
    <name type="scientific">Eremomyces bilateralis CBS 781.70</name>
    <dbReference type="NCBI Taxonomy" id="1392243"/>
    <lineage>
        <taxon>Eukaryota</taxon>
        <taxon>Fungi</taxon>
        <taxon>Dikarya</taxon>
        <taxon>Ascomycota</taxon>
        <taxon>Pezizomycotina</taxon>
        <taxon>Dothideomycetes</taxon>
        <taxon>Dothideomycetes incertae sedis</taxon>
        <taxon>Eremomycetales</taxon>
        <taxon>Eremomycetaceae</taxon>
        <taxon>Eremomyces</taxon>
    </lineage>
</organism>
<evidence type="ECO:0000313" key="1">
    <source>
        <dbReference type="EMBL" id="KAF1808084.1"/>
    </source>
</evidence>
<dbReference type="RefSeq" id="XP_033529715.1">
    <property type="nucleotide sequence ID" value="XM_033677808.1"/>
</dbReference>
<evidence type="ECO:0000313" key="2">
    <source>
        <dbReference type="Proteomes" id="UP000504638"/>
    </source>
</evidence>
<keyword evidence="2" id="KW-1185">Reference proteome</keyword>
<reference evidence="1 3" key="1">
    <citation type="submission" date="2020-01" db="EMBL/GenBank/DDBJ databases">
        <authorList>
            <consortium name="DOE Joint Genome Institute"/>
            <person name="Haridas S."/>
            <person name="Albert R."/>
            <person name="Binder M."/>
            <person name="Bloem J."/>
            <person name="Labutti K."/>
            <person name="Salamov A."/>
            <person name="Andreopoulos B."/>
            <person name="Baker S.E."/>
            <person name="Barry K."/>
            <person name="Bills G."/>
            <person name="Bluhm B.H."/>
            <person name="Cannon C."/>
            <person name="Castanera R."/>
            <person name="Culley D.E."/>
            <person name="Daum C."/>
            <person name="Ezra D."/>
            <person name="Gonzalez J.B."/>
            <person name="Henrissat B."/>
            <person name="Kuo A."/>
            <person name="Liang C."/>
            <person name="Lipzen A."/>
            <person name="Lutzoni F."/>
            <person name="Magnuson J."/>
            <person name="Mondo S."/>
            <person name="Nolan M."/>
            <person name="Ohm R."/>
            <person name="Pangilinan J."/>
            <person name="Park H.-J."/>
            <person name="Ramirez L."/>
            <person name="Alfaro M."/>
            <person name="Sun H."/>
            <person name="Tritt A."/>
            <person name="Yoshinaga Y."/>
            <person name="Zwiers L.-H."/>
            <person name="Turgeon B.G."/>
            <person name="Goodwin S.B."/>
            <person name="Spatafora J.W."/>
            <person name="Crous P.W."/>
            <person name="Grigoriev I.V."/>
        </authorList>
    </citation>
    <scope>NUCLEOTIDE SEQUENCE</scope>
    <source>
        <strain evidence="1 3">CBS 781.70</strain>
    </source>
</reference>